<organism evidence="3 4">
    <name type="scientific">Mycobacterium florentinum</name>
    <dbReference type="NCBI Taxonomy" id="292462"/>
    <lineage>
        <taxon>Bacteria</taxon>
        <taxon>Bacillati</taxon>
        <taxon>Actinomycetota</taxon>
        <taxon>Actinomycetes</taxon>
        <taxon>Mycobacteriales</taxon>
        <taxon>Mycobacteriaceae</taxon>
        <taxon>Mycobacterium</taxon>
        <taxon>Mycobacterium simiae complex</taxon>
    </lineage>
</organism>
<evidence type="ECO:0000313" key="4">
    <source>
        <dbReference type="Proteomes" id="UP000193010"/>
    </source>
</evidence>
<dbReference type="OrthoDB" id="9761577at2"/>
<gene>
    <name evidence="3" type="ORF">AWC05_04115</name>
</gene>
<dbReference type="SMART" id="SM00642">
    <property type="entry name" value="Aamy"/>
    <property type="match status" value="1"/>
</dbReference>
<dbReference type="Gene3D" id="3.30.1590.10">
    <property type="entry name" value="Maltooligosyl trehalose synthase, domain 2"/>
    <property type="match status" value="1"/>
</dbReference>
<dbReference type="InterPro" id="IPR006047">
    <property type="entry name" value="GH13_cat_dom"/>
</dbReference>
<dbReference type="Proteomes" id="UP000193010">
    <property type="component" value="Unassembled WGS sequence"/>
</dbReference>
<dbReference type="STRING" id="292462.AWC05_04115"/>
<dbReference type="Gene3D" id="3.20.20.80">
    <property type="entry name" value="Glycosidases"/>
    <property type="match status" value="1"/>
</dbReference>
<dbReference type="InterPro" id="IPR013797">
    <property type="entry name" value="Maltooligo_trehalose_synth_4"/>
</dbReference>
<name>A0A1X1TWT2_MYCFL</name>
<protein>
    <submittedName>
        <fullName evidence="3">Maltooligosyl trehalose synthase</fullName>
    </submittedName>
</protein>
<sequence length="766" mass="82913">MGFPVRSTYRLQLRGPASGSAFTFADAENLLDYLDELGVSHLYLSPILTAVSGSSHGYDVTDPTTVSPELGGAEGLARLSAAARARGMGLIVDIVPNHVGVDAPQQNPWWWDVLRHGRSSDYATFFDIDWDLDERGRIVLPVLGSDDDVADLTVDGDLLRLGDLALPIAPGTGEGTGPQVHERQHYRLVGWRSGIVGYRRFFSITSLAGLRQEDRAVFDANHAEIARWFRDGLVDGVRIDHPDGLTDPSGYLAWLRELLGADAWIVIEKILAIDEALEPTLPIQGTTGYDVLRQLGGVFVDPTGAPALTALVESAGVDYHGIPRLLADLKVTVATEALASELARLRRAIVAAAGSDHPLLPDAVAALLSHIDVYRTDYLGLAAILPSALAETQAAQPELGPALQVLTAALAHGGEPAARLQQLCGAVTAKAVEDCLFYRDARLISLNEVGGEPHRFGVGAAEFHHSAATRARLWPQAMTTLSTHDTKRGEDVRARIGVLSQVPSLWTEFIARWEIETPSPDPATGQFLWQNIFGVWPLDGQVTDALRDRLHAYAEKAIREAALHTSWNDPDTAFEDSVHEWLDGVLDGPVAAQLTELVAQLNPHAASDALGQKILALTVPGIPDVYQGTELWDDSLVDPDNRRPVDYTARRTALEELQHPKLRVVTTALRLRRSRPDSFLRGNYVPVPASGEAGDHVVAFRRGDDILVAVTRWTVRLAETGWGKTVLPLPEGSWTDTLTGATASGPTSAADLFAHLPVVLLERNNG</sequence>
<dbReference type="PANTHER" id="PTHR10357:SF216">
    <property type="entry name" value="MALTOOLIGOSYL TREHALOSE SYNTHASE-RELATED"/>
    <property type="match status" value="1"/>
</dbReference>
<dbReference type="SUPFAM" id="SSF51445">
    <property type="entry name" value="(Trans)glycosidases"/>
    <property type="match status" value="1"/>
</dbReference>
<evidence type="ECO:0000313" key="3">
    <source>
        <dbReference type="EMBL" id="ORV48879.1"/>
    </source>
</evidence>
<keyword evidence="1" id="KW-0413">Isomerase</keyword>
<accession>A0A1X1TWT2</accession>
<dbReference type="Pfam" id="PF00128">
    <property type="entry name" value="Alpha-amylase"/>
    <property type="match status" value="1"/>
</dbReference>
<dbReference type="EMBL" id="LQOV01000033">
    <property type="protein sequence ID" value="ORV48879.1"/>
    <property type="molecule type" value="Genomic_DNA"/>
</dbReference>
<evidence type="ECO:0000256" key="1">
    <source>
        <dbReference type="ARBA" id="ARBA00023235"/>
    </source>
</evidence>
<dbReference type="InterPro" id="IPR017853">
    <property type="entry name" value="GH"/>
</dbReference>
<proteinExistence type="predicted"/>
<dbReference type="Gene3D" id="1.10.10.470">
    <property type="entry name" value="Maltooligosyl trehalose synthase, domain 4"/>
    <property type="match status" value="1"/>
</dbReference>
<dbReference type="NCBIfam" id="TIGR02401">
    <property type="entry name" value="trehalose_TreY"/>
    <property type="match status" value="1"/>
</dbReference>
<dbReference type="GO" id="GO:0047470">
    <property type="term" value="F:(1,4)-alpha-D-glucan 1-alpha-D-glucosylmutase activity"/>
    <property type="evidence" value="ECO:0007669"/>
    <property type="project" value="TreeGrafter"/>
</dbReference>
<comment type="caution">
    <text evidence="3">The sequence shown here is derived from an EMBL/GenBank/DDBJ whole genome shotgun (WGS) entry which is preliminary data.</text>
</comment>
<evidence type="ECO:0000259" key="2">
    <source>
        <dbReference type="SMART" id="SM00642"/>
    </source>
</evidence>
<dbReference type="Gene3D" id="1.10.150.200">
    <property type="entry name" value="Maltooligosyl trehalose synthase, domain 3"/>
    <property type="match status" value="1"/>
</dbReference>
<dbReference type="CDD" id="cd11336">
    <property type="entry name" value="AmyAc_MTSase"/>
    <property type="match status" value="1"/>
</dbReference>
<dbReference type="GO" id="GO:0005992">
    <property type="term" value="P:trehalose biosynthetic process"/>
    <property type="evidence" value="ECO:0007669"/>
    <property type="project" value="TreeGrafter"/>
</dbReference>
<dbReference type="InterPro" id="IPR012767">
    <property type="entry name" value="Trehalose_TreY"/>
</dbReference>
<dbReference type="AlphaFoldDB" id="A0A1X1TWT2"/>
<keyword evidence="4" id="KW-1185">Reference proteome</keyword>
<dbReference type="GO" id="GO:0030980">
    <property type="term" value="P:alpha-glucan catabolic process"/>
    <property type="evidence" value="ECO:0007669"/>
    <property type="project" value="TreeGrafter"/>
</dbReference>
<feature type="domain" description="Glycosyl hydrolase family 13 catalytic" evidence="2">
    <location>
        <begin position="20"/>
        <end position="672"/>
    </location>
</feature>
<dbReference type="RefSeq" id="WP_085225619.1">
    <property type="nucleotide sequence ID" value="NZ_AP022576.1"/>
</dbReference>
<dbReference type="PANTHER" id="PTHR10357">
    <property type="entry name" value="ALPHA-AMYLASE FAMILY MEMBER"/>
    <property type="match status" value="1"/>
</dbReference>
<reference evidence="3 4" key="1">
    <citation type="submission" date="2016-01" db="EMBL/GenBank/DDBJ databases">
        <title>The new phylogeny of the genus Mycobacterium.</title>
        <authorList>
            <person name="Tarcisio F."/>
            <person name="Conor M."/>
            <person name="Antonella G."/>
            <person name="Elisabetta G."/>
            <person name="Giulia F.S."/>
            <person name="Sara T."/>
            <person name="Anna F."/>
            <person name="Clotilde B."/>
            <person name="Roberto B."/>
            <person name="Veronica D.S."/>
            <person name="Fabio R."/>
            <person name="Monica P."/>
            <person name="Olivier J."/>
            <person name="Enrico T."/>
            <person name="Nicola S."/>
        </authorList>
    </citation>
    <scope>NUCLEOTIDE SEQUENCE [LARGE SCALE GENOMIC DNA]</scope>
    <source>
        <strain evidence="3 4">DSM 44852</strain>
    </source>
</reference>